<feature type="active site" evidence="4">
    <location>
        <position position="134"/>
    </location>
</feature>
<evidence type="ECO:0000256" key="4">
    <source>
        <dbReference type="PROSITE-ProRule" id="PRU00050"/>
    </source>
</evidence>
<dbReference type="Pfam" id="PF01339">
    <property type="entry name" value="CheB_methylest"/>
    <property type="match status" value="1"/>
</dbReference>
<name>A0A4S4BNW8_9BACL</name>
<evidence type="ECO:0000256" key="3">
    <source>
        <dbReference type="ARBA" id="ARBA00048267"/>
    </source>
</evidence>
<accession>A0A4S4BNW8</accession>
<reference evidence="6 7" key="1">
    <citation type="submission" date="2019-04" db="EMBL/GenBank/DDBJ databases">
        <title>Cohnella sp. nov. isolated from preserved vegetables.</title>
        <authorList>
            <person name="Lin S.-Y."/>
            <person name="Hung M.-H."/>
            <person name="Young C.-C."/>
        </authorList>
    </citation>
    <scope>NUCLEOTIDE SEQUENCE [LARGE SCALE GENOMIC DNA]</scope>
    <source>
        <strain evidence="6 7">CC-MHH1044</strain>
    </source>
</reference>
<feature type="active site" evidence="4">
    <location>
        <position position="14"/>
    </location>
</feature>
<dbReference type="CDD" id="cd16433">
    <property type="entry name" value="CheB"/>
    <property type="match status" value="1"/>
</dbReference>
<dbReference type="AlphaFoldDB" id="A0A4S4BNW8"/>
<dbReference type="GO" id="GO:0000156">
    <property type="term" value="F:phosphorelay response regulator activity"/>
    <property type="evidence" value="ECO:0007669"/>
    <property type="project" value="InterPro"/>
</dbReference>
<evidence type="ECO:0000259" key="5">
    <source>
        <dbReference type="PROSITE" id="PS50122"/>
    </source>
</evidence>
<dbReference type="PANTHER" id="PTHR42872:SF6">
    <property type="entry name" value="PROTEIN-GLUTAMATE METHYLESTERASE_PROTEIN-GLUTAMINE GLUTAMINASE"/>
    <property type="match status" value="1"/>
</dbReference>
<dbReference type="EMBL" id="SSOB01000024">
    <property type="protein sequence ID" value="THF76583.1"/>
    <property type="molecule type" value="Genomic_DNA"/>
</dbReference>
<dbReference type="Gene3D" id="3.40.50.180">
    <property type="entry name" value="Methylesterase CheB, C-terminal domain"/>
    <property type="match status" value="1"/>
</dbReference>
<dbReference type="EC" id="3.1.1.61" evidence="2"/>
<evidence type="ECO:0000313" key="7">
    <source>
        <dbReference type="Proteomes" id="UP000310636"/>
    </source>
</evidence>
<dbReference type="OrthoDB" id="9793421at2"/>
<dbReference type="GO" id="GO:0006935">
    <property type="term" value="P:chemotaxis"/>
    <property type="evidence" value="ECO:0007669"/>
    <property type="project" value="UniProtKB-UniRule"/>
</dbReference>
<proteinExistence type="predicted"/>
<dbReference type="GO" id="GO:0005737">
    <property type="term" value="C:cytoplasm"/>
    <property type="evidence" value="ECO:0007669"/>
    <property type="project" value="InterPro"/>
</dbReference>
<sequence>MGEARGAVVVIGASAGGLRALSAVLAALPADYVRPVVVVLHVAENGGGLLPELWSGALAVRVKEAVDKEPLLPGSVYLAPPGYHLLVEEDRSISLSVDPPVRFSRPSIDVLFQSAAAACGADCIGIVLTGANEDGSAGLRSIREEGGTAIVQDPRTAEYKRMPQSALEAAGADFVLAPEKIGDWLRRNS</sequence>
<organism evidence="6 7">
    <name type="scientific">Cohnella fermenti</name>
    <dbReference type="NCBI Taxonomy" id="2565925"/>
    <lineage>
        <taxon>Bacteria</taxon>
        <taxon>Bacillati</taxon>
        <taxon>Bacillota</taxon>
        <taxon>Bacilli</taxon>
        <taxon>Bacillales</taxon>
        <taxon>Paenibacillaceae</taxon>
        <taxon>Cohnella</taxon>
    </lineage>
</organism>
<keyword evidence="1 4" id="KW-0378">Hydrolase</keyword>
<gene>
    <name evidence="6" type="ORF">E6C55_18795</name>
</gene>
<dbReference type="InterPro" id="IPR000673">
    <property type="entry name" value="Sig_transdc_resp-reg_Me-estase"/>
</dbReference>
<comment type="caution">
    <text evidence="6">The sequence shown here is derived from an EMBL/GenBank/DDBJ whole genome shotgun (WGS) entry which is preliminary data.</text>
</comment>
<dbReference type="GO" id="GO:0008984">
    <property type="term" value="F:protein-glutamate methylesterase activity"/>
    <property type="evidence" value="ECO:0007669"/>
    <property type="project" value="UniProtKB-EC"/>
</dbReference>
<comment type="catalytic activity">
    <reaction evidence="3">
        <text>[protein]-L-glutamate 5-O-methyl ester + H2O = L-glutamyl-[protein] + methanol + H(+)</text>
        <dbReference type="Rhea" id="RHEA:23236"/>
        <dbReference type="Rhea" id="RHEA-COMP:10208"/>
        <dbReference type="Rhea" id="RHEA-COMP:10311"/>
        <dbReference type="ChEBI" id="CHEBI:15377"/>
        <dbReference type="ChEBI" id="CHEBI:15378"/>
        <dbReference type="ChEBI" id="CHEBI:17790"/>
        <dbReference type="ChEBI" id="CHEBI:29973"/>
        <dbReference type="ChEBI" id="CHEBI:82795"/>
        <dbReference type="EC" id="3.1.1.61"/>
    </reaction>
</comment>
<keyword evidence="4" id="KW-0145">Chemotaxis</keyword>
<feature type="active site" evidence="4">
    <location>
        <position position="41"/>
    </location>
</feature>
<dbReference type="RefSeq" id="WP_136371357.1">
    <property type="nucleotide sequence ID" value="NZ_SSOB01000024.1"/>
</dbReference>
<dbReference type="SUPFAM" id="SSF52738">
    <property type="entry name" value="Methylesterase CheB, C-terminal domain"/>
    <property type="match status" value="1"/>
</dbReference>
<evidence type="ECO:0000256" key="2">
    <source>
        <dbReference type="ARBA" id="ARBA00039140"/>
    </source>
</evidence>
<feature type="domain" description="CheB-type methylesterase" evidence="5">
    <location>
        <begin position="8"/>
        <end position="182"/>
    </location>
</feature>
<evidence type="ECO:0000313" key="6">
    <source>
        <dbReference type="EMBL" id="THF76583.1"/>
    </source>
</evidence>
<keyword evidence="7" id="KW-1185">Reference proteome</keyword>
<dbReference type="InterPro" id="IPR035909">
    <property type="entry name" value="CheB_C"/>
</dbReference>
<evidence type="ECO:0000256" key="1">
    <source>
        <dbReference type="ARBA" id="ARBA00022801"/>
    </source>
</evidence>
<dbReference type="Proteomes" id="UP000310636">
    <property type="component" value="Unassembled WGS sequence"/>
</dbReference>
<protein>
    <recommendedName>
        <fullName evidence="2">protein-glutamate methylesterase</fullName>
        <ecNumber evidence="2">3.1.1.61</ecNumber>
    </recommendedName>
</protein>
<dbReference type="PANTHER" id="PTHR42872">
    <property type="entry name" value="PROTEIN-GLUTAMATE METHYLESTERASE/PROTEIN-GLUTAMINE GLUTAMINASE"/>
    <property type="match status" value="1"/>
</dbReference>
<dbReference type="PROSITE" id="PS50122">
    <property type="entry name" value="CHEB"/>
    <property type="match status" value="1"/>
</dbReference>